<accession>A0A7D4FZ35</accession>
<evidence type="ECO:0000313" key="2">
    <source>
        <dbReference type="Proteomes" id="UP000500843"/>
    </source>
</evidence>
<proteinExistence type="predicted"/>
<dbReference type="InterPro" id="IPR025051">
    <property type="entry name" value="DUF3990"/>
</dbReference>
<sequence>MILYHGSNVDIDKIDLTKSKPYKDFGKGFYLSADKQQAQRMAEQRTSILLEGKPTLNKYQFDETILDDNSLKILRFEKYSKEWANFVLKNRDINIEQPCHNYDIVYGPIADDGVTFQLRRYKTGMISLEQLVNELKYSQGITFQYYFGTELAISKLKKL</sequence>
<dbReference type="RefSeq" id="WP_036886721.1">
    <property type="nucleotide sequence ID" value="NZ_CP054011.1"/>
</dbReference>
<dbReference type="Proteomes" id="UP000500843">
    <property type="component" value="Chromosome 2"/>
</dbReference>
<gene>
    <name evidence="1" type="ORF">FIU21_11380</name>
</gene>
<dbReference type="Pfam" id="PF13151">
    <property type="entry name" value="DUF3990"/>
    <property type="match status" value="1"/>
</dbReference>
<name>A0A7D4FZ35_9BACT</name>
<dbReference type="EMBL" id="CP054011">
    <property type="protein sequence ID" value="QKH89485.1"/>
    <property type="molecule type" value="Genomic_DNA"/>
</dbReference>
<protein>
    <submittedName>
        <fullName evidence="1">DUF3990 domain-containing protein</fullName>
    </submittedName>
</protein>
<evidence type="ECO:0000313" key="1">
    <source>
        <dbReference type="EMBL" id="QKH89485.1"/>
    </source>
</evidence>
<reference evidence="1 2" key="1">
    <citation type="submission" date="2020-05" db="EMBL/GenBank/DDBJ databases">
        <title>FDA dAtabase for Regulatory Grade micrObial Sequences (FDA-ARGOS): Supporting development and validation of Infectious Disease Dx tests.</title>
        <authorList>
            <person name="Moreno J."/>
            <person name="Tallon L."/>
            <person name="Sadzewicz L."/>
            <person name="Zhao X."/>
            <person name="Vavikolanu K."/>
            <person name="Mehta A."/>
            <person name="Aluvathingal J."/>
            <person name="Nadendla S."/>
            <person name="Myers T."/>
            <person name="Yan Y."/>
            <person name="Sichtig H."/>
        </authorList>
    </citation>
    <scope>NUCLEOTIDE SEQUENCE [LARGE SCALE GENOMIC DNA]</scope>
    <source>
        <strain evidence="1 2">FDAARGOS_760</strain>
    </source>
</reference>
<dbReference type="AlphaFoldDB" id="A0A7D4FZ35"/>
<organism evidence="1 2">
    <name type="scientific">Prevotella melaninogenica</name>
    <dbReference type="NCBI Taxonomy" id="28132"/>
    <lineage>
        <taxon>Bacteria</taxon>
        <taxon>Pseudomonadati</taxon>
        <taxon>Bacteroidota</taxon>
        <taxon>Bacteroidia</taxon>
        <taxon>Bacteroidales</taxon>
        <taxon>Prevotellaceae</taxon>
        <taxon>Prevotella</taxon>
    </lineage>
</organism>